<sequence length="94" mass="9817">MATYNAVDYAANEVTLPMKMSDAHSKGGRMRVLHDTYTQSGTGAVSSVINFGRIPAGARVWEATVSTSASLHGSGKLNLAVGADEILAEATFNT</sequence>
<accession>A0A382RFH1</accession>
<proteinExistence type="predicted"/>
<protein>
    <submittedName>
        <fullName evidence="1">Uncharacterized protein</fullName>
    </submittedName>
</protein>
<feature type="non-terminal residue" evidence="1">
    <location>
        <position position="94"/>
    </location>
</feature>
<gene>
    <name evidence="1" type="ORF">METZ01_LOCUS349313</name>
</gene>
<name>A0A382RFH1_9ZZZZ</name>
<dbReference type="AlphaFoldDB" id="A0A382RFH1"/>
<organism evidence="1">
    <name type="scientific">marine metagenome</name>
    <dbReference type="NCBI Taxonomy" id="408172"/>
    <lineage>
        <taxon>unclassified sequences</taxon>
        <taxon>metagenomes</taxon>
        <taxon>ecological metagenomes</taxon>
    </lineage>
</organism>
<dbReference type="EMBL" id="UINC01121354">
    <property type="protein sequence ID" value="SVC96459.1"/>
    <property type="molecule type" value="Genomic_DNA"/>
</dbReference>
<evidence type="ECO:0000313" key="1">
    <source>
        <dbReference type="EMBL" id="SVC96459.1"/>
    </source>
</evidence>
<reference evidence="1" key="1">
    <citation type="submission" date="2018-05" db="EMBL/GenBank/DDBJ databases">
        <authorList>
            <person name="Lanie J.A."/>
            <person name="Ng W.-L."/>
            <person name="Kazmierczak K.M."/>
            <person name="Andrzejewski T.M."/>
            <person name="Davidsen T.M."/>
            <person name="Wayne K.J."/>
            <person name="Tettelin H."/>
            <person name="Glass J.I."/>
            <person name="Rusch D."/>
            <person name="Podicherti R."/>
            <person name="Tsui H.-C.T."/>
            <person name="Winkler M.E."/>
        </authorList>
    </citation>
    <scope>NUCLEOTIDE SEQUENCE</scope>
</reference>